<evidence type="ECO:0000256" key="1">
    <source>
        <dbReference type="ARBA" id="ARBA00004127"/>
    </source>
</evidence>
<comment type="caution">
    <text evidence="12">The sequence shown here is derived from an EMBL/GenBank/DDBJ whole genome shotgun (WGS) entry which is preliminary data.</text>
</comment>
<dbReference type="SUPFAM" id="SSF53448">
    <property type="entry name" value="Nucleotide-diphospho-sugar transferases"/>
    <property type="match status" value="1"/>
</dbReference>
<sequence>MIIERGSSELPEVDMFVTTADPELEPPIITVNTMLSLLAAEYPTDKLACYVSDDSASPLTFYSLVEAIKFAKLWVPFCKKYNVSVRAPFRYFKPDSQPCSNASSHDEFLQDWMKIKEEYGKLYLKIEDACKRIEPCDLSGDYSDFSNIDRRNHKSIVKVIHENKEAHSEGVSHVIYVAREKRPNYLHNNKAGAMNVLNRVSALMTNAPIMLNVDCDMYVNNPLVILQGLCFLLYDGGNDKKDYAFVQFPQNFYDGLKDDPYGNQMKVTQEFLARGMAGIQGPSYTGTGCLHRRKVIYGSSPDEKFIEGIQLSNENLQSTFGNSRELCESAAKVLQAKDLTVGGSTSSITNSVEAACQVANCAYEFGTGWGRKVGWMYGSVTEDTLTSLTIHARGWETAYCTPDPPAFLGCTPSNGPVIILQWKRWSTGLFEILFTSKSPLILTLARKLRFRQCLAYLRFLLWALRSIFEVCYAILPAYCIISNSSHFLPKINEAATMIPISIMVIYKLYTLSEYIQAGESLRAWWNNQRMWKVVAASSLLFGILSVGLKVVGLSETVFEVTRKDSTNGENDESNSDKGRFTFDESPMFIPGTFILLLNLTALLVFAFRTIYGNDANMMYLAEIICCKMVVIYFWAFFKGLFGRGNYGIPLPTIIKSGTLVLLVVQFGIRGKW</sequence>
<evidence type="ECO:0000256" key="7">
    <source>
        <dbReference type="ARBA" id="ARBA00023316"/>
    </source>
</evidence>
<dbReference type="InterPro" id="IPR005150">
    <property type="entry name" value="Cellulose_synth"/>
</dbReference>
<evidence type="ECO:0000256" key="3">
    <source>
        <dbReference type="ARBA" id="ARBA00022679"/>
    </source>
</evidence>
<evidence type="ECO:0000313" key="12">
    <source>
        <dbReference type="EMBL" id="GAA0167740.1"/>
    </source>
</evidence>
<evidence type="ECO:0000256" key="2">
    <source>
        <dbReference type="ARBA" id="ARBA00022676"/>
    </source>
</evidence>
<comment type="subcellular location">
    <subcellularLocation>
        <location evidence="1">Endomembrane system</location>
        <topology evidence="1">Multi-pass membrane protein</topology>
    </subcellularLocation>
</comment>
<organism evidence="12 13">
    <name type="scientific">Lithospermum erythrorhizon</name>
    <name type="common">Purple gromwell</name>
    <name type="synonym">Lithospermum officinale var. erythrorhizon</name>
    <dbReference type="NCBI Taxonomy" id="34254"/>
    <lineage>
        <taxon>Eukaryota</taxon>
        <taxon>Viridiplantae</taxon>
        <taxon>Streptophyta</taxon>
        <taxon>Embryophyta</taxon>
        <taxon>Tracheophyta</taxon>
        <taxon>Spermatophyta</taxon>
        <taxon>Magnoliopsida</taxon>
        <taxon>eudicotyledons</taxon>
        <taxon>Gunneridae</taxon>
        <taxon>Pentapetalae</taxon>
        <taxon>asterids</taxon>
        <taxon>lamiids</taxon>
        <taxon>Boraginales</taxon>
        <taxon>Boraginaceae</taxon>
        <taxon>Boraginoideae</taxon>
        <taxon>Lithospermeae</taxon>
        <taxon>Lithospermum</taxon>
    </lineage>
</organism>
<feature type="transmembrane region" description="Helical" evidence="11">
    <location>
        <begin position="455"/>
        <end position="475"/>
    </location>
</feature>
<feature type="binding site" evidence="9">
    <location>
        <position position="25"/>
    </location>
    <ligand>
        <name>UDP-alpha-D-glucose</name>
        <dbReference type="ChEBI" id="CHEBI:58885"/>
    </ligand>
</feature>
<dbReference type="InterPro" id="IPR029044">
    <property type="entry name" value="Nucleotide-diphossugar_trans"/>
</dbReference>
<evidence type="ECO:0000256" key="9">
    <source>
        <dbReference type="PIRSR" id="PIRSR605150-2"/>
    </source>
</evidence>
<dbReference type="Gene3D" id="3.90.550.10">
    <property type="entry name" value="Spore Coat Polysaccharide Biosynthesis Protein SpsA, Chain A"/>
    <property type="match status" value="1"/>
</dbReference>
<feature type="binding site" evidence="9">
    <location>
        <position position="54"/>
    </location>
    <ligand>
        <name>UDP-alpha-D-glucose</name>
        <dbReference type="ChEBI" id="CHEBI:58885"/>
    </ligand>
</feature>
<dbReference type="AlphaFoldDB" id="A0AAV3QUM9"/>
<evidence type="ECO:0000256" key="11">
    <source>
        <dbReference type="SAM" id="Phobius"/>
    </source>
</evidence>
<feature type="binding site" evidence="10">
    <location>
        <position position="190"/>
    </location>
    <ligand>
        <name>Mn(2+)</name>
        <dbReference type="ChEBI" id="CHEBI:29035"/>
    </ligand>
</feature>
<keyword evidence="2" id="KW-0328">Glycosyltransferase</keyword>
<dbReference type="GO" id="GO:0003677">
    <property type="term" value="F:DNA binding"/>
    <property type="evidence" value="ECO:0007669"/>
    <property type="project" value="UniProtKB-KW"/>
</dbReference>
<protein>
    <submittedName>
        <fullName evidence="12">DNA-binding transcription factor</fullName>
    </submittedName>
</protein>
<feature type="active site" evidence="8">
    <location>
        <position position="383"/>
    </location>
</feature>
<feature type="binding site" evidence="10">
    <location>
        <position position="214"/>
    </location>
    <ligand>
        <name>Mn(2+)</name>
        <dbReference type="ChEBI" id="CHEBI:29035"/>
    </ligand>
</feature>
<keyword evidence="13" id="KW-1185">Reference proteome</keyword>
<accession>A0AAV3QUM9</accession>
<dbReference type="GO" id="GO:0030244">
    <property type="term" value="P:cellulose biosynthetic process"/>
    <property type="evidence" value="ECO:0007669"/>
    <property type="project" value="InterPro"/>
</dbReference>
<dbReference type="EMBL" id="BAABME010006207">
    <property type="protein sequence ID" value="GAA0167740.1"/>
    <property type="molecule type" value="Genomic_DNA"/>
</dbReference>
<keyword evidence="6 11" id="KW-0472">Membrane</keyword>
<proteinExistence type="predicted"/>
<feature type="active site" evidence="8">
    <location>
        <position position="54"/>
    </location>
</feature>
<keyword evidence="12" id="KW-0238">DNA-binding</keyword>
<gene>
    <name evidence="12" type="ORF">LIER_22608</name>
</gene>
<keyword evidence="7" id="KW-0961">Cell wall biogenesis/degradation</keyword>
<evidence type="ECO:0000256" key="8">
    <source>
        <dbReference type="PIRSR" id="PIRSR605150-1"/>
    </source>
</evidence>
<keyword evidence="5 11" id="KW-1133">Transmembrane helix</keyword>
<evidence type="ECO:0000256" key="6">
    <source>
        <dbReference type="ARBA" id="ARBA00023136"/>
    </source>
</evidence>
<evidence type="ECO:0000256" key="10">
    <source>
        <dbReference type="PIRSR" id="PIRSR605150-3"/>
    </source>
</evidence>
<reference evidence="12 13" key="1">
    <citation type="submission" date="2024-01" db="EMBL/GenBank/DDBJ databases">
        <title>The complete chloroplast genome sequence of Lithospermum erythrorhizon: insights into the phylogenetic relationship among Boraginaceae species and the maternal lineages of purple gromwells.</title>
        <authorList>
            <person name="Okada T."/>
            <person name="Watanabe K."/>
        </authorList>
    </citation>
    <scope>NUCLEOTIDE SEQUENCE [LARGE SCALE GENOMIC DNA]</scope>
</reference>
<dbReference type="Pfam" id="PF03552">
    <property type="entry name" value="Cellulose_synt"/>
    <property type="match status" value="2"/>
</dbReference>
<feature type="transmembrane region" description="Helical" evidence="11">
    <location>
        <begin position="648"/>
        <end position="668"/>
    </location>
</feature>
<feature type="transmembrane region" description="Helical" evidence="11">
    <location>
        <begin position="587"/>
        <end position="607"/>
    </location>
</feature>
<keyword evidence="4 11" id="KW-0812">Transmembrane</keyword>
<evidence type="ECO:0000313" key="13">
    <source>
        <dbReference type="Proteomes" id="UP001454036"/>
    </source>
</evidence>
<evidence type="ECO:0000256" key="4">
    <source>
        <dbReference type="ARBA" id="ARBA00022692"/>
    </source>
</evidence>
<feature type="transmembrane region" description="Helical" evidence="11">
    <location>
        <begin position="619"/>
        <end position="636"/>
    </location>
</feature>
<keyword evidence="3" id="KW-0808">Transferase</keyword>
<dbReference type="Proteomes" id="UP001454036">
    <property type="component" value="Unassembled WGS sequence"/>
</dbReference>
<dbReference type="GO" id="GO:0071555">
    <property type="term" value="P:cell wall organization"/>
    <property type="evidence" value="ECO:0007669"/>
    <property type="project" value="UniProtKB-KW"/>
</dbReference>
<dbReference type="GO" id="GO:0016760">
    <property type="term" value="F:cellulose synthase (UDP-forming) activity"/>
    <property type="evidence" value="ECO:0007669"/>
    <property type="project" value="InterPro"/>
</dbReference>
<dbReference type="GO" id="GO:0012505">
    <property type="term" value="C:endomembrane system"/>
    <property type="evidence" value="ECO:0007669"/>
    <property type="project" value="UniProtKB-SubCell"/>
</dbReference>
<evidence type="ECO:0000256" key="5">
    <source>
        <dbReference type="ARBA" id="ARBA00022989"/>
    </source>
</evidence>
<dbReference type="PANTHER" id="PTHR13301">
    <property type="entry name" value="X-BOX TRANSCRIPTION FACTOR-RELATED"/>
    <property type="match status" value="1"/>
</dbReference>
<dbReference type="GO" id="GO:0016020">
    <property type="term" value="C:membrane"/>
    <property type="evidence" value="ECO:0007669"/>
    <property type="project" value="InterPro"/>
</dbReference>
<name>A0AAV3QUM9_LITER</name>
<feature type="transmembrane region" description="Helical" evidence="11">
    <location>
        <begin position="530"/>
        <end position="548"/>
    </location>
</feature>